<accession>A0ABY7BN23</accession>
<dbReference type="InterPro" id="IPR014998">
    <property type="entry name" value="DUF1848"/>
</dbReference>
<sequence>MIVSASRRTDIPAFFGDWFVNRIKEGFVMYRNPMRPSQIFAISLAPDDVDAFVFWTKNPAPFIDSIKYLDDYVYYFQFTLNPYDKSFEPGLPEKDVLIETFANLSSMIGKDAVIWRYDPVIITDKMDISYHRENFERLAEKLSAYTKKCVVSYVDFYGKAVPALNKIGAKDLSHDEILEVLYDLSKIAKKYNLEVESCAEEADVSQIGIKKAHCIDGELIKLLRMKKGLETSKEFLKDKNQREACGCVQSIDIGIFNTCRHFCIYCYANHHKGHILNNLKAYDVNSPALCSRVDWENDEVRIRLEKSSFKVEKEDLFSEDSFEKPQELCFWQDQDAEDERKKKLLSKLKKAAMAAKRA</sequence>
<dbReference type="RefSeq" id="WP_045168573.1">
    <property type="nucleotide sequence ID" value="NZ_CP113865.1"/>
</dbReference>
<name>A0ABY7BN23_9FIRM</name>
<dbReference type="EMBL" id="CP113865">
    <property type="protein sequence ID" value="WAM33920.1"/>
    <property type="molecule type" value="Genomic_DNA"/>
</dbReference>
<proteinExistence type="predicted"/>
<dbReference type="Pfam" id="PF08902">
    <property type="entry name" value="DUF1848"/>
    <property type="match status" value="1"/>
</dbReference>
<reference evidence="1" key="1">
    <citation type="submission" date="2022-12" db="EMBL/GenBank/DDBJ databases">
        <authorList>
            <person name="Bing R.G."/>
            <person name="Willard D.J."/>
            <person name="Manesh M.J.H."/>
            <person name="Laemthong T."/>
            <person name="Crosby J.R."/>
            <person name="Kelly R.M."/>
        </authorList>
    </citation>
    <scope>NUCLEOTIDE SEQUENCE</scope>
    <source>
        <strain evidence="1">DSM 8990</strain>
    </source>
</reference>
<keyword evidence="2" id="KW-1185">Reference proteome</keyword>
<dbReference type="Proteomes" id="UP001164909">
    <property type="component" value="Chromosome"/>
</dbReference>
<protein>
    <submittedName>
        <fullName evidence="1">DUF1848 domain-containing protein</fullName>
    </submittedName>
</protein>
<evidence type="ECO:0000313" key="2">
    <source>
        <dbReference type="Proteomes" id="UP001164909"/>
    </source>
</evidence>
<organism evidence="1 2">
    <name type="scientific">Caldicellulosiruptor morganii</name>
    <dbReference type="NCBI Taxonomy" id="1387555"/>
    <lineage>
        <taxon>Bacteria</taxon>
        <taxon>Bacillati</taxon>
        <taxon>Bacillota</taxon>
        <taxon>Bacillota incertae sedis</taxon>
        <taxon>Caldicellulosiruptorales</taxon>
        <taxon>Caldicellulosiruptoraceae</taxon>
        <taxon>Caldicellulosiruptor</taxon>
    </lineage>
</organism>
<evidence type="ECO:0000313" key="1">
    <source>
        <dbReference type="EMBL" id="WAM33920.1"/>
    </source>
</evidence>
<gene>
    <name evidence="1" type="ORF">OTK00_000061</name>
</gene>